<dbReference type="InterPro" id="IPR027417">
    <property type="entry name" value="P-loop_NTPase"/>
</dbReference>
<organism evidence="1 2">
    <name type="scientific">Phytomonospora endophytica</name>
    <dbReference type="NCBI Taxonomy" id="714109"/>
    <lineage>
        <taxon>Bacteria</taxon>
        <taxon>Bacillati</taxon>
        <taxon>Actinomycetota</taxon>
        <taxon>Actinomycetes</taxon>
        <taxon>Micromonosporales</taxon>
        <taxon>Micromonosporaceae</taxon>
        <taxon>Phytomonospora</taxon>
    </lineage>
</organism>
<proteinExistence type="predicted"/>
<accession>A0A841FUC9</accession>
<name>A0A841FUC9_9ACTN</name>
<dbReference type="Pfam" id="PF13671">
    <property type="entry name" value="AAA_33"/>
    <property type="match status" value="1"/>
</dbReference>
<dbReference type="Gene3D" id="3.40.50.300">
    <property type="entry name" value="P-loop containing nucleotide triphosphate hydrolases"/>
    <property type="match status" value="1"/>
</dbReference>
<dbReference type="EMBL" id="JACHGT010000007">
    <property type="protein sequence ID" value="MBB6035570.1"/>
    <property type="molecule type" value="Genomic_DNA"/>
</dbReference>
<evidence type="ECO:0000313" key="2">
    <source>
        <dbReference type="Proteomes" id="UP000548476"/>
    </source>
</evidence>
<dbReference type="RefSeq" id="WP_184788451.1">
    <property type="nucleotide sequence ID" value="NZ_BONT01000083.1"/>
</dbReference>
<dbReference type="SUPFAM" id="SSF52540">
    <property type="entry name" value="P-loop containing nucleoside triphosphate hydrolases"/>
    <property type="match status" value="1"/>
</dbReference>
<dbReference type="Proteomes" id="UP000548476">
    <property type="component" value="Unassembled WGS sequence"/>
</dbReference>
<dbReference type="PANTHER" id="PTHR37807:SF3">
    <property type="entry name" value="OS07G0160300 PROTEIN"/>
    <property type="match status" value="1"/>
</dbReference>
<reference evidence="1 2" key="1">
    <citation type="submission" date="2020-08" db="EMBL/GenBank/DDBJ databases">
        <title>Genomic Encyclopedia of Type Strains, Phase IV (KMG-IV): sequencing the most valuable type-strain genomes for metagenomic binning, comparative biology and taxonomic classification.</title>
        <authorList>
            <person name="Goeker M."/>
        </authorList>
    </citation>
    <scope>NUCLEOTIDE SEQUENCE [LARGE SCALE GENOMIC DNA]</scope>
    <source>
        <strain evidence="1 2">YIM 65646</strain>
    </source>
</reference>
<dbReference type="GO" id="GO:0016301">
    <property type="term" value="F:kinase activity"/>
    <property type="evidence" value="ECO:0007669"/>
    <property type="project" value="UniProtKB-KW"/>
</dbReference>
<protein>
    <submittedName>
        <fullName evidence="1">Putative kinase</fullName>
    </submittedName>
</protein>
<keyword evidence="1" id="KW-0418">Kinase</keyword>
<sequence length="175" mass="18252">MPASVLVVFSGLPGAGKTTLATATAAALGCTHLSVDVAEAAMWRCGVDRAAGSGIAAYEVAAAVAEVQLTAGRDAVVDAVNAVPEARATWARIGAAAGVEVAWFECFLDDLALHRARVEGRSPLPGFYNPTWAEVQARREEYVSWPADVPRLDATEPVEALVGKVLGHLDRSARA</sequence>
<evidence type="ECO:0000313" key="1">
    <source>
        <dbReference type="EMBL" id="MBB6035570.1"/>
    </source>
</evidence>
<dbReference type="AlphaFoldDB" id="A0A841FUC9"/>
<keyword evidence="2" id="KW-1185">Reference proteome</keyword>
<dbReference type="PANTHER" id="PTHR37807">
    <property type="entry name" value="OS07G0160300 PROTEIN"/>
    <property type="match status" value="1"/>
</dbReference>
<comment type="caution">
    <text evidence="1">The sequence shown here is derived from an EMBL/GenBank/DDBJ whole genome shotgun (WGS) entry which is preliminary data.</text>
</comment>
<gene>
    <name evidence="1" type="ORF">HNR73_003434</name>
</gene>
<keyword evidence="1" id="KW-0808">Transferase</keyword>